<organism evidence="2 3">
    <name type="scientific">Ophiocordyceps camponoti-rufipedis</name>
    <dbReference type="NCBI Taxonomy" id="2004952"/>
    <lineage>
        <taxon>Eukaryota</taxon>
        <taxon>Fungi</taxon>
        <taxon>Dikarya</taxon>
        <taxon>Ascomycota</taxon>
        <taxon>Pezizomycotina</taxon>
        <taxon>Sordariomycetes</taxon>
        <taxon>Hypocreomycetidae</taxon>
        <taxon>Hypocreales</taxon>
        <taxon>Ophiocordycipitaceae</taxon>
        <taxon>Ophiocordyceps</taxon>
    </lineage>
</organism>
<proteinExistence type="inferred from homology"/>
<dbReference type="SUPFAM" id="SSF89372">
    <property type="entry name" value="Fucose-specific lectin"/>
    <property type="match status" value="1"/>
</dbReference>
<evidence type="ECO:0000313" key="3">
    <source>
        <dbReference type="Proteomes" id="UP000226431"/>
    </source>
</evidence>
<dbReference type="EMBL" id="NJES01000004">
    <property type="protein sequence ID" value="PHH81016.1"/>
    <property type="molecule type" value="Genomic_DNA"/>
</dbReference>
<keyword evidence="3" id="KW-1185">Reference proteome</keyword>
<comment type="caution">
    <text evidence="2">The sequence shown here is derived from an EMBL/GenBank/DDBJ whole genome shotgun (WGS) entry which is preliminary data.</text>
</comment>
<comment type="similarity">
    <text evidence="1">Belongs to the fungal fucose-specific lectin family.</text>
</comment>
<dbReference type="Gene3D" id="2.120.10.70">
    <property type="entry name" value="Fucose-specific lectin"/>
    <property type="match status" value="1"/>
</dbReference>
<dbReference type="STRING" id="2004952.A0A2C5ZLX0"/>
<sequence length="302" mass="33066">MTIYDEIAYRTQLAAVNKGSNIRLYVVDVDGGIREIVYDGKWSGGTSSNVITRGKVDTPLAATSLDLDHIRLFYVGADNKGKEYGLDKWGKWHQGGFSNSGFKLASFSGGIAAICLGGNRYKLRVFAQLEDESIQEFSCKSTRSLRSWQRGVNLGHAIQGTAIAATTWGTSPTHMRVYFQDQDSHIVEKAWDGSWSTGGLRIVDQPPRASLAVTSWIEGDNPSIRLLYSSSITTIKEKAFGENGWYDGGFEQDGVPGSNVAVLPMPTMRVYLQSGAFGTGVTEYALEDKWNASQEALPPSRD</sequence>
<reference evidence="2 3" key="1">
    <citation type="submission" date="2017-06" db="EMBL/GenBank/DDBJ databases">
        <title>Ant-infecting Ophiocordyceps genomes reveal a high diversity of potential behavioral manipulation genes and a possible major role for enterotoxins.</title>
        <authorList>
            <person name="De Bekker C."/>
            <person name="Evans H.C."/>
            <person name="Brachmann A."/>
            <person name="Hughes D.P."/>
        </authorList>
    </citation>
    <scope>NUCLEOTIDE SEQUENCE [LARGE SCALE GENOMIC DNA]</scope>
    <source>
        <strain evidence="2 3">Map16</strain>
    </source>
</reference>
<evidence type="ECO:0000256" key="1">
    <source>
        <dbReference type="ARBA" id="ARBA00009042"/>
    </source>
</evidence>
<dbReference type="InterPro" id="IPR012475">
    <property type="entry name" value="Fungal_lectin"/>
</dbReference>
<dbReference type="AlphaFoldDB" id="A0A2C5ZLX0"/>
<dbReference type="OrthoDB" id="407298at2759"/>
<gene>
    <name evidence="2" type="ORF">CDD80_4320</name>
</gene>
<dbReference type="Pfam" id="PF07938">
    <property type="entry name" value="Fungal_lectin"/>
    <property type="match status" value="1"/>
</dbReference>
<accession>A0A2C5ZLX0</accession>
<name>A0A2C5ZLX0_9HYPO</name>
<dbReference type="Proteomes" id="UP000226431">
    <property type="component" value="Unassembled WGS sequence"/>
</dbReference>
<protein>
    <submittedName>
        <fullName evidence="2">Uncharacterized protein</fullName>
    </submittedName>
</protein>
<evidence type="ECO:0000313" key="2">
    <source>
        <dbReference type="EMBL" id="PHH81016.1"/>
    </source>
</evidence>